<protein>
    <recommendedName>
        <fullName evidence="7">Ankyrin repeat domain 55</fullName>
    </recommendedName>
</protein>
<name>A0A9Q0XY71_9SAUR</name>
<dbReference type="PANTHER" id="PTHR24198:SF188">
    <property type="entry name" value="ANKYRIN REPEAT DOMAIN 55"/>
    <property type="match status" value="1"/>
</dbReference>
<gene>
    <name evidence="5" type="ORF">JRQ81_012911</name>
</gene>
<evidence type="ECO:0000313" key="6">
    <source>
        <dbReference type="Proteomes" id="UP001142489"/>
    </source>
</evidence>
<evidence type="ECO:0000256" key="4">
    <source>
        <dbReference type="SAM" id="MobiDB-lite"/>
    </source>
</evidence>
<feature type="region of interest" description="Disordered" evidence="4">
    <location>
        <begin position="349"/>
        <end position="370"/>
    </location>
</feature>
<proteinExistence type="predicted"/>
<dbReference type="InterPro" id="IPR036770">
    <property type="entry name" value="Ankyrin_rpt-contain_sf"/>
</dbReference>
<accession>A0A9Q0XY71</accession>
<dbReference type="OrthoDB" id="539213at2759"/>
<dbReference type="Pfam" id="PF12796">
    <property type="entry name" value="Ank_2"/>
    <property type="match status" value="3"/>
</dbReference>
<evidence type="ECO:0000256" key="1">
    <source>
        <dbReference type="ARBA" id="ARBA00022737"/>
    </source>
</evidence>
<comment type="caution">
    <text evidence="5">The sequence shown here is derived from an EMBL/GenBank/DDBJ whole genome shotgun (WGS) entry which is preliminary data.</text>
</comment>
<dbReference type="Proteomes" id="UP001142489">
    <property type="component" value="Unassembled WGS sequence"/>
</dbReference>
<reference evidence="5" key="1">
    <citation type="journal article" date="2023" name="DNA Res.">
        <title>Chromosome-level genome assembly of Phrynocephalus forsythii using third-generation DNA sequencing and Hi-C analysis.</title>
        <authorList>
            <person name="Qi Y."/>
            <person name="Zhao W."/>
            <person name="Zhao Y."/>
            <person name="Niu C."/>
            <person name="Cao S."/>
            <person name="Zhang Y."/>
        </authorList>
    </citation>
    <scope>NUCLEOTIDE SEQUENCE</scope>
    <source>
        <tissue evidence="5">Muscle</tissue>
    </source>
</reference>
<keyword evidence="6" id="KW-1185">Reference proteome</keyword>
<feature type="region of interest" description="Disordered" evidence="4">
    <location>
        <begin position="640"/>
        <end position="665"/>
    </location>
</feature>
<keyword evidence="2 3" id="KW-0040">ANK repeat</keyword>
<dbReference type="SUPFAM" id="SSF48403">
    <property type="entry name" value="Ankyrin repeat"/>
    <property type="match status" value="1"/>
</dbReference>
<feature type="repeat" description="ANK" evidence="3">
    <location>
        <begin position="258"/>
        <end position="290"/>
    </location>
</feature>
<dbReference type="InterPro" id="IPR002110">
    <property type="entry name" value="Ankyrin_rpt"/>
</dbReference>
<dbReference type="GO" id="GO:0005737">
    <property type="term" value="C:cytoplasm"/>
    <property type="evidence" value="ECO:0007669"/>
    <property type="project" value="TreeGrafter"/>
</dbReference>
<evidence type="ECO:0000256" key="3">
    <source>
        <dbReference type="PROSITE-ProRule" id="PRU00023"/>
    </source>
</evidence>
<dbReference type="SMART" id="SM00248">
    <property type="entry name" value="ANK"/>
    <property type="match status" value="9"/>
</dbReference>
<dbReference type="PROSITE" id="PS50297">
    <property type="entry name" value="ANK_REP_REGION"/>
    <property type="match status" value="3"/>
</dbReference>
<feature type="region of interest" description="Disordered" evidence="4">
    <location>
        <begin position="458"/>
        <end position="487"/>
    </location>
</feature>
<organism evidence="5 6">
    <name type="scientific">Phrynocephalus forsythii</name>
    <dbReference type="NCBI Taxonomy" id="171643"/>
    <lineage>
        <taxon>Eukaryota</taxon>
        <taxon>Metazoa</taxon>
        <taxon>Chordata</taxon>
        <taxon>Craniata</taxon>
        <taxon>Vertebrata</taxon>
        <taxon>Euteleostomi</taxon>
        <taxon>Lepidosauria</taxon>
        <taxon>Squamata</taxon>
        <taxon>Bifurcata</taxon>
        <taxon>Unidentata</taxon>
        <taxon>Episquamata</taxon>
        <taxon>Toxicofera</taxon>
        <taxon>Iguania</taxon>
        <taxon>Acrodonta</taxon>
        <taxon>Agamidae</taxon>
        <taxon>Agaminae</taxon>
        <taxon>Phrynocephalus</taxon>
    </lineage>
</organism>
<evidence type="ECO:0000313" key="5">
    <source>
        <dbReference type="EMBL" id="KAJ7334970.1"/>
    </source>
</evidence>
<keyword evidence="1" id="KW-0677">Repeat</keyword>
<dbReference type="EMBL" id="JAPFRF010000004">
    <property type="protein sequence ID" value="KAJ7334970.1"/>
    <property type="molecule type" value="Genomic_DNA"/>
</dbReference>
<dbReference type="PROSITE" id="PS50088">
    <property type="entry name" value="ANK_REPEAT"/>
    <property type="match status" value="3"/>
</dbReference>
<evidence type="ECO:0008006" key="7">
    <source>
        <dbReference type="Google" id="ProtNLM"/>
    </source>
</evidence>
<evidence type="ECO:0000256" key="2">
    <source>
        <dbReference type="ARBA" id="ARBA00023043"/>
    </source>
</evidence>
<feature type="repeat" description="ANK" evidence="3">
    <location>
        <begin position="54"/>
        <end position="86"/>
    </location>
</feature>
<sequence length="665" mass="73194">MDFSTSSVFDQPKGDSSEEIDLTVVYQAAANGDSNTLTAVIREDPSILECCDSEGCTPLMHAVSGRQLDTVKLLLKMGANINTQDACGRTSLSLATYLGWLEGCVSLLRNGARQNIPDKNGRLPLHAATVDPNVRLLSVLLQQSDLSEINHQDNEGMTSLHWAAFHNRPHHVQVLLHKGADPTLVDKDFKTPLHWAVQSGNRILCSIILSHRQGPSLINYDDENGKTCVHIAAAAGYSDIISELAKVPECNLQALDVDDRTPLHWAAAAGKADCIKVLLQLGVDINPRDINENTPLTYAIYCGHTVCIKLLSQENRPELVPEVSSLNNTFLKKEGRFRILNQIFSSQKKKGDWKTNPKDKYRDRSQREETSEVDEIITTFDCIMDDSCKSPSEEFVTAVDFKRRSTDTKKYLISENNTPVFSGLPPIRAQSLPPITVGHSFLTTSHMATPSLALGTETHHFTHQSQKSRSEHDLSDQRSNQQALDNPWKVDANQLLTCKVWTAMPSDNKRINGLFPNRSSHVLLCPPHLPHLPNSPSGKGLQQTTLEQPKVKDLTPVKNNLAPIPNHCVEKVQLPPNQVSQGVKELKSLSLNSLRAGTSVLPPALSIKSPKAGLSQSHLLYSFLPVLSQQPLRTSKVLPAIPSQKGSGLTGDSLKRSHCKLNGDH</sequence>
<dbReference type="AlphaFoldDB" id="A0A9Q0XY71"/>
<dbReference type="PANTHER" id="PTHR24198">
    <property type="entry name" value="ANKYRIN REPEAT AND PROTEIN KINASE DOMAIN-CONTAINING PROTEIN"/>
    <property type="match status" value="1"/>
</dbReference>
<dbReference type="Gene3D" id="1.25.40.20">
    <property type="entry name" value="Ankyrin repeat-containing domain"/>
    <property type="match status" value="2"/>
</dbReference>
<feature type="repeat" description="ANK" evidence="3">
    <location>
        <begin position="155"/>
        <end position="187"/>
    </location>
</feature>